<dbReference type="PANTHER" id="PTHR42932:SF1">
    <property type="entry name" value="GENERAL STRESS PROTEIN 20U"/>
    <property type="match status" value="1"/>
</dbReference>
<dbReference type="InterPro" id="IPR002177">
    <property type="entry name" value="DPS_DNA-bd"/>
</dbReference>
<dbReference type="PROSITE" id="PS00819">
    <property type="entry name" value="DPS_2"/>
    <property type="match status" value="1"/>
</dbReference>
<dbReference type="Gene3D" id="1.20.1260.10">
    <property type="match status" value="1"/>
</dbReference>
<dbReference type="PROSITE" id="PS00818">
    <property type="entry name" value="DPS_1"/>
    <property type="match status" value="1"/>
</dbReference>
<comment type="similarity">
    <text evidence="1 2">Belongs to the Dps family.</text>
</comment>
<dbReference type="InterPro" id="IPR008331">
    <property type="entry name" value="Ferritin_DPS_dom"/>
</dbReference>
<evidence type="ECO:0000313" key="5">
    <source>
        <dbReference type="EMBL" id="UOR06383.1"/>
    </source>
</evidence>
<dbReference type="SUPFAM" id="SSF47240">
    <property type="entry name" value="Ferritin-like"/>
    <property type="match status" value="1"/>
</dbReference>
<dbReference type="Pfam" id="PF00210">
    <property type="entry name" value="Ferritin"/>
    <property type="match status" value="1"/>
</dbReference>
<dbReference type="InterPro" id="IPR012347">
    <property type="entry name" value="Ferritin-like"/>
</dbReference>
<name>A0A8T9T081_9BACT</name>
<sequence>MALPSTNKKAPVAAKAAPAKAKESKNAVAAPNPAVNVQPILNQQQNAPAPIQKYGTVSQRLPIGLSEDTRRESVELLNQLLADTCSLRDMYKKHHWQVVGPTFYQLHLLFDKHYEEQSELVDTIAERIQILGGVAVAMAADVAELTSIPRPPRDREEVPVQISRLLEAHQIILEQCHDIAKKADDSGDDGTNDMVISDVLRANEMQVWFVSEHVVEAPLTQAE</sequence>
<dbReference type="GO" id="GO:0016722">
    <property type="term" value="F:oxidoreductase activity, acting on metal ions"/>
    <property type="evidence" value="ECO:0007669"/>
    <property type="project" value="InterPro"/>
</dbReference>
<organism evidence="5 6">
    <name type="scientific">Hymenobacter aerilatus</name>
    <dbReference type="NCBI Taxonomy" id="2932251"/>
    <lineage>
        <taxon>Bacteria</taxon>
        <taxon>Pseudomonadati</taxon>
        <taxon>Bacteroidota</taxon>
        <taxon>Cytophagia</taxon>
        <taxon>Cytophagales</taxon>
        <taxon>Hymenobacteraceae</taxon>
        <taxon>Hymenobacter</taxon>
    </lineage>
</organism>
<accession>A0A8T9T081</accession>
<dbReference type="PANTHER" id="PTHR42932">
    <property type="entry name" value="GENERAL STRESS PROTEIN 20U"/>
    <property type="match status" value="1"/>
</dbReference>
<reference evidence="5 6" key="1">
    <citation type="submission" date="2022-04" db="EMBL/GenBank/DDBJ databases">
        <title>Hymenobacter sp. isolated from the air.</title>
        <authorList>
            <person name="Won M."/>
            <person name="Lee C.-M."/>
            <person name="Woen H.-Y."/>
            <person name="Kwon S.-W."/>
        </authorList>
    </citation>
    <scope>NUCLEOTIDE SEQUENCE [LARGE SCALE GENOMIC DNA]</scope>
    <source>
        <strain evidence="6">5413 J-13</strain>
    </source>
</reference>
<evidence type="ECO:0000259" key="4">
    <source>
        <dbReference type="Pfam" id="PF00210"/>
    </source>
</evidence>
<evidence type="ECO:0000256" key="3">
    <source>
        <dbReference type="SAM" id="MobiDB-lite"/>
    </source>
</evidence>
<dbReference type="EMBL" id="CP095053">
    <property type="protein sequence ID" value="UOR06383.1"/>
    <property type="molecule type" value="Genomic_DNA"/>
</dbReference>
<evidence type="ECO:0000256" key="1">
    <source>
        <dbReference type="ARBA" id="ARBA00009497"/>
    </source>
</evidence>
<evidence type="ECO:0000313" key="6">
    <source>
        <dbReference type="Proteomes" id="UP000829925"/>
    </source>
</evidence>
<dbReference type="PRINTS" id="PR01346">
    <property type="entry name" value="HELNAPAPROT"/>
</dbReference>
<keyword evidence="6" id="KW-1185">Reference proteome</keyword>
<dbReference type="GO" id="GO:0008199">
    <property type="term" value="F:ferric iron binding"/>
    <property type="evidence" value="ECO:0007669"/>
    <property type="project" value="InterPro"/>
</dbReference>
<dbReference type="InterPro" id="IPR023188">
    <property type="entry name" value="DPS_DNA-bd_CS"/>
</dbReference>
<feature type="compositionally biased region" description="Low complexity" evidence="3">
    <location>
        <begin position="8"/>
        <end position="19"/>
    </location>
</feature>
<dbReference type="RefSeq" id="WP_245095347.1">
    <property type="nucleotide sequence ID" value="NZ_CP095053.1"/>
</dbReference>
<evidence type="ECO:0000256" key="2">
    <source>
        <dbReference type="RuleBase" id="RU003875"/>
    </source>
</evidence>
<feature type="domain" description="Ferritin/DPS" evidence="4">
    <location>
        <begin position="75"/>
        <end position="216"/>
    </location>
</feature>
<dbReference type="KEGG" id="haei:MUN82_04625"/>
<dbReference type="CDD" id="cd01043">
    <property type="entry name" value="DPS"/>
    <property type="match status" value="1"/>
</dbReference>
<dbReference type="AlphaFoldDB" id="A0A8T9T081"/>
<protein>
    <submittedName>
        <fullName evidence="5">DNA starvation/stationary phase protection protein</fullName>
    </submittedName>
</protein>
<gene>
    <name evidence="5" type="ORF">MUN82_04625</name>
</gene>
<proteinExistence type="inferred from homology"/>
<dbReference type="Proteomes" id="UP000829925">
    <property type="component" value="Chromosome"/>
</dbReference>
<feature type="region of interest" description="Disordered" evidence="3">
    <location>
        <begin position="1"/>
        <end position="29"/>
    </location>
</feature>
<dbReference type="InterPro" id="IPR009078">
    <property type="entry name" value="Ferritin-like_SF"/>
</dbReference>